<dbReference type="InterPro" id="IPR036291">
    <property type="entry name" value="NAD(P)-bd_dom_sf"/>
</dbReference>
<dbReference type="GO" id="GO:0006012">
    <property type="term" value="P:galactose metabolic process"/>
    <property type="evidence" value="ECO:0007669"/>
    <property type="project" value="UniProtKB-UniPathway"/>
</dbReference>
<dbReference type="Proteomes" id="UP000187209">
    <property type="component" value="Unassembled WGS sequence"/>
</dbReference>
<evidence type="ECO:0000313" key="11">
    <source>
        <dbReference type="Proteomes" id="UP000187209"/>
    </source>
</evidence>
<evidence type="ECO:0000256" key="7">
    <source>
        <dbReference type="ARBA" id="ARBA00023235"/>
    </source>
</evidence>
<keyword evidence="7 8" id="KW-0413">Isomerase</keyword>
<reference evidence="10 11" key="1">
    <citation type="submission" date="2016-11" db="EMBL/GenBank/DDBJ databases">
        <title>The macronuclear genome of Stentor coeruleus: a giant cell with tiny introns.</title>
        <authorList>
            <person name="Slabodnick M."/>
            <person name="Ruby J.G."/>
            <person name="Reiff S.B."/>
            <person name="Swart E.C."/>
            <person name="Gosai S."/>
            <person name="Prabakaran S."/>
            <person name="Witkowska E."/>
            <person name="Larue G.E."/>
            <person name="Fisher S."/>
            <person name="Freeman R.M."/>
            <person name="Gunawardena J."/>
            <person name="Chu W."/>
            <person name="Stover N.A."/>
            <person name="Gregory B.D."/>
            <person name="Nowacki M."/>
            <person name="Derisi J."/>
            <person name="Roy S.W."/>
            <person name="Marshall W.F."/>
            <person name="Sood P."/>
        </authorList>
    </citation>
    <scope>NUCLEOTIDE SEQUENCE [LARGE SCALE GENOMIC DNA]</scope>
    <source>
        <strain evidence="10">WM001</strain>
    </source>
</reference>
<keyword evidence="6" id="KW-0299">Galactose metabolism</keyword>
<comment type="subunit">
    <text evidence="8">Homodimer.</text>
</comment>
<dbReference type="SUPFAM" id="SSF51735">
    <property type="entry name" value="NAD(P)-binding Rossmann-fold domains"/>
    <property type="match status" value="1"/>
</dbReference>
<comment type="cofactor">
    <cofactor evidence="2 8">
        <name>NAD(+)</name>
        <dbReference type="ChEBI" id="CHEBI:57540"/>
    </cofactor>
</comment>
<evidence type="ECO:0000256" key="5">
    <source>
        <dbReference type="ARBA" id="ARBA00023027"/>
    </source>
</evidence>
<dbReference type="PANTHER" id="PTHR43725:SF47">
    <property type="entry name" value="UDP-GLUCOSE 4-EPIMERASE"/>
    <property type="match status" value="1"/>
</dbReference>
<comment type="similarity">
    <text evidence="8">Belongs to the NAD(P)-dependent epimerase/dehydratase family.</text>
</comment>
<accession>A0A1R2C5N3</accession>
<gene>
    <name evidence="10" type="ORF">SteCoe_14677</name>
</gene>
<comment type="caution">
    <text evidence="10">The sequence shown here is derived from an EMBL/GenBank/DDBJ whole genome shotgun (WGS) entry which is preliminary data.</text>
</comment>
<dbReference type="AlphaFoldDB" id="A0A1R2C5N3"/>
<keyword evidence="5 8" id="KW-0520">NAD</keyword>
<evidence type="ECO:0000256" key="6">
    <source>
        <dbReference type="ARBA" id="ARBA00023144"/>
    </source>
</evidence>
<protein>
    <recommendedName>
        <fullName evidence="4 8">UDP-glucose 4-epimerase</fullName>
        <ecNumber evidence="4 8">5.1.3.2</ecNumber>
    </recommendedName>
</protein>
<dbReference type="Gene3D" id="3.90.25.10">
    <property type="entry name" value="UDP-galactose 4-epimerase, domain 1"/>
    <property type="match status" value="1"/>
</dbReference>
<keyword evidence="11" id="KW-1185">Reference proteome</keyword>
<dbReference type="EC" id="5.1.3.2" evidence="4 8"/>
<dbReference type="Pfam" id="PF01370">
    <property type="entry name" value="Epimerase"/>
    <property type="match status" value="1"/>
</dbReference>
<evidence type="ECO:0000256" key="2">
    <source>
        <dbReference type="ARBA" id="ARBA00001911"/>
    </source>
</evidence>
<evidence type="ECO:0000313" key="10">
    <source>
        <dbReference type="EMBL" id="OMJ84255.1"/>
    </source>
</evidence>
<dbReference type="OrthoDB" id="9402762at2759"/>
<dbReference type="Gene3D" id="3.40.50.720">
    <property type="entry name" value="NAD(P)-binding Rossmann-like Domain"/>
    <property type="match status" value="1"/>
</dbReference>
<dbReference type="InterPro" id="IPR005886">
    <property type="entry name" value="UDP_G4E"/>
</dbReference>
<evidence type="ECO:0000256" key="4">
    <source>
        <dbReference type="ARBA" id="ARBA00013189"/>
    </source>
</evidence>
<evidence type="ECO:0000256" key="3">
    <source>
        <dbReference type="ARBA" id="ARBA00004947"/>
    </source>
</evidence>
<comment type="pathway">
    <text evidence="3 8">Carbohydrate metabolism; galactose metabolism.</text>
</comment>
<dbReference type="GO" id="GO:0005829">
    <property type="term" value="C:cytosol"/>
    <property type="evidence" value="ECO:0007669"/>
    <property type="project" value="TreeGrafter"/>
</dbReference>
<evidence type="ECO:0000256" key="8">
    <source>
        <dbReference type="RuleBase" id="RU366046"/>
    </source>
</evidence>
<dbReference type="GO" id="GO:0003978">
    <property type="term" value="F:UDP-glucose 4-epimerase activity"/>
    <property type="evidence" value="ECO:0007669"/>
    <property type="project" value="UniProtKB-UniRule"/>
</dbReference>
<dbReference type="PANTHER" id="PTHR43725">
    <property type="entry name" value="UDP-GLUCOSE 4-EPIMERASE"/>
    <property type="match status" value="1"/>
</dbReference>
<evidence type="ECO:0000259" key="9">
    <source>
        <dbReference type="Pfam" id="PF01370"/>
    </source>
</evidence>
<dbReference type="NCBIfam" id="TIGR01179">
    <property type="entry name" value="galE"/>
    <property type="match status" value="1"/>
</dbReference>
<dbReference type="EMBL" id="MPUH01000275">
    <property type="protein sequence ID" value="OMJ84255.1"/>
    <property type="molecule type" value="Genomic_DNA"/>
</dbReference>
<dbReference type="CDD" id="cd05247">
    <property type="entry name" value="UDP_G4E_1_SDR_e"/>
    <property type="match status" value="1"/>
</dbReference>
<comment type="catalytic activity">
    <reaction evidence="1 8">
        <text>UDP-alpha-D-glucose = UDP-alpha-D-galactose</text>
        <dbReference type="Rhea" id="RHEA:22168"/>
        <dbReference type="ChEBI" id="CHEBI:58885"/>
        <dbReference type="ChEBI" id="CHEBI:66914"/>
        <dbReference type="EC" id="5.1.3.2"/>
    </reaction>
</comment>
<organism evidence="10 11">
    <name type="scientific">Stentor coeruleus</name>
    <dbReference type="NCBI Taxonomy" id="5963"/>
    <lineage>
        <taxon>Eukaryota</taxon>
        <taxon>Sar</taxon>
        <taxon>Alveolata</taxon>
        <taxon>Ciliophora</taxon>
        <taxon>Postciliodesmatophora</taxon>
        <taxon>Heterotrichea</taxon>
        <taxon>Heterotrichida</taxon>
        <taxon>Stentoridae</taxon>
        <taxon>Stentor</taxon>
    </lineage>
</organism>
<proteinExistence type="inferred from homology"/>
<name>A0A1R2C5N3_9CILI</name>
<keyword evidence="8" id="KW-0119">Carbohydrate metabolism</keyword>
<feature type="domain" description="NAD-dependent epimerase/dehydratase" evidence="9">
    <location>
        <begin position="3"/>
        <end position="258"/>
    </location>
</feature>
<dbReference type="UniPathway" id="UPA00214"/>
<sequence length="330" mass="36319">MEILVTGGLGYIGSHTVIELAPLANTIHIIDNLSNSTEQVFYKLKELLPQSNLVFHYGDMRDNIFLDTVFKNKIDAVVHFAALKAVGQSMEKPLDYYQVNVGGSVNLLLAMKKAGVKKFIFSSSACVYGDQGGIYKETDPRAAVNNYGKTKATTEQIIEDYAKSDPTFEGIILRYFNPVGAHPSGLIGEDPNGIPDNLVPFIQKVVTGKLEVLNVFGNDYISNDGTAIRDYIHVVDLAKGHVSALNYLKPGLDIFNLGTGRGTTVLEVVSAYESVIGRKINYRIVGRRDGDVNTLQSIPTKANTVLGWYAEKSIEDMCRDSWNFISNRKA</sequence>
<evidence type="ECO:0000256" key="1">
    <source>
        <dbReference type="ARBA" id="ARBA00000083"/>
    </source>
</evidence>
<dbReference type="InterPro" id="IPR001509">
    <property type="entry name" value="Epimerase_deHydtase"/>
</dbReference>